<dbReference type="Proteomes" id="UP001556692">
    <property type="component" value="Unassembled WGS sequence"/>
</dbReference>
<feature type="transmembrane region" description="Helical" evidence="1">
    <location>
        <begin position="34"/>
        <end position="52"/>
    </location>
</feature>
<feature type="transmembrane region" description="Helical" evidence="1">
    <location>
        <begin position="64"/>
        <end position="81"/>
    </location>
</feature>
<dbReference type="InterPro" id="IPR000595">
    <property type="entry name" value="cNMP-bd_dom"/>
</dbReference>
<dbReference type="Pfam" id="PF00027">
    <property type="entry name" value="cNMP_binding"/>
    <property type="match status" value="1"/>
</dbReference>
<sequence length="228" mass="25468">MEQLFEQFSDPSKFVGHINYILVILSVSMSSMRWLRIFAIASGITGVLYYGFMVSDLISATWEFIFTTVNAIQLAIVLLAGRRRRHSDDERLFIETVMPTLEGNLRARLLKLARWETKEPGEVLITEGEIAPLLVFIARGAASVEKNGKIVGVCGPGDFLGEMSFLSGKPASATVRVSNEIRCCVYEPAVLRALLQRNPQIKQALEFSFNRNLVGKLDRMNDSKHATV</sequence>
<dbReference type="PANTHER" id="PTHR24567:SF74">
    <property type="entry name" value="HTH-TYPE TRANSCRIPTIONAL REGULATOR ARCR"/>
    <property type="match status" value="1"/>
</dbReference>
<dbReference type="InterPro" id="IPR014710">
    <property type="entry name" value="RmlC-like_jellyroll"/>
</dbReference>
<organism evidence="3 4">
    <name type="scientific">Aquibium pacificus</name>
    <dbReference type="NCBI Taxonomy" id="3153579"/>
    <lineage>
        <taxon>Bacteria</taxon>
        <taxon>Pseudomonadati</taxon>
        <taxon>Pseudomonadota</taxon>
        <taxon>Alphaproteobacteria</taxon>
        <taxon>Hyphomicrobiales</taxon>
        <taxon>Phyllobacteriaceae</taxon>
        <taxon>Aquibium</taxon>
    </lineage>
</organism>
<proteinExistence type="predicted"/>
<keyword evidence="1" id="KW-1133">Transmembrane helix</keyword>
<keyword evidence="1" id="KW-0812">Transmembrane</keyword>
<reference evidence="3 4" key="1">
    <citation type="submission" date="2024-05" db="EMBL/GenBank/DDBJ databases">
        <authorList>
            <person name="Jiang F."/>
        </authorList>
    </citation>
    <scope>NUCLEOTIDE SEQUENCE [LARGE SCALE GENOMIC DNA]</scope>
    <source>
        <strain evidence="3 4">LZ166</strain>
    </source>
</reference>
<evidence type="ECO:0000259" key="2">
    <source>
        <dbReference type="PROSITE" id="PS50042"/>
    </source>
</evidence>
<evidence type="ECO:0000256" key="1">
    <source>
        <dbReference type="SAM" id="Phobius"/>
    </source>
</evidence>
<feature type="domain" description="Cyclic nucleotide-binding" evidence="2">
    <location>
        <begin position="97"/>
        <end position="212"/>
    </location>
</feature>
<dbReference type="InterPro" id="IPR018488">
    <property type="entry name" value="cNMP-bd_CS"/>
</dbReference>
<dbReference type="PROSITE" id="PS00888">
    <property type="entry name" value="CNMP_BINDING_1"/>
    <property type="match status" value="1"/>
</dbReference>
<evidence type="ECO:0000313" key="3">
    <source>
        <dbReference type="EMBL" id="MEX0404475.1"/>
    </source>
</evidence>
<comment type="caution">
    <text evidence="3">The sequence shown here is derived from an EMBL/GenBank/DDBJ whole genome shotgun (WGS) entry which is preliminary data.</text>
</comment>
<keyword evidence="4" id="KW-1185">Reference proteome</keyword>
<accession>A0ABV3SCL1</accession>
<dbReference type="PANTHER" id="PTHR24567">
    <property type="entry name" value="CRP FAMILY TRANSCRIPTIONAL REGULATORY PROTEIN"/>
    <property type="match status" value="1"/>
</dbReference>
<dbReference type="RefSeq" id="WP_367952363.1">
    <property type="nucleotide sequence ID" value="NZ_JBDPGJ010000001.1"/>
</dbReference>
<gene>
    <name evidence="3" type="ORF">ABGN05_02235</name>
</gene>
<dbReference type="Gene3D" id="2.60.120.10">
    <property type="entry name" value="Jelly Rolls"/>
    <property type="match status" value="1"/>
</dbReference>
<dbReference type="CDD" id="cd00038">
    <property type="entry name" value="CAP_ED"/>
    <property type="match status" value="1"/>
</dbReference>
<name>A0ABV3SCL1_9HYPH</name>
<protein>
    <submittedName>
        <fullName evidence="3">Cyclic nucleotide-binding domain-containing protein</fullName>
    </submittedName>
</protein>
<dbReference type="SMART" id="SM00100">
    <property type="entry name" value="cNMP"/>
    <property type="match status" value="1"/>
</dbReference>
<dbReference type="EMBL" id="JBDPGJ010000001">
    <property type="protein sequence ID" value="MEX0404475.1"/>
    <property type="molecule type" value="Genomic_DNA"/>
</dbReference>
<keyword evidence="1" id="KW-0472">Membrane</keyword>
<dbReference type="InterPro" id="IPR050397">
    <property type="entry name" value="Env_Response_Regulators"/>
</dbReference>
<dbReference type="PROSITE" id="PS50042">
    <property type="entry name" value="CNMP_BINDING_3"/>
    <property type="match status" value="1"/>
</dbReference>
<evidence type="ECO:0000313" key="4">
    <source>
        <dbReference type="Proteomes" id="UP001556692"/>
    </source>
</evidence>
<dbReference type="SUPFAM" id="SSF51206">
    <property type="entry name" value="cAMP-binding domain-like"/>
    <property type="match status" value="1"/>
</dbReference>
<dbReference type="InterPro" id="IPR018490">
    <property type="entry name" value="cNMP-bd_dom_sf"/>
</dbReference>